<sequence>MSAVQVTREVPAAQGTREVLVVQETREVRAAQGTKGRQRFRAPRRIGLRSLANRFFLGELLWGCEWEWSGLMGWNGLWNGFMGMEPSLDSGQGLEPTCVWPSVTKITRVI</sequence>
<reference evidence="1 2" key="1">
    <citation type="submission" date="2018-10" db="EMBL/GenBank/DDBJ databases">
        <title>Genome assembly for a Yunnan-Guizhou Plateau 3E fish, Anabarilius grahami (Regan), and its evolutionary and genetic applications.</title>
        <authorList>
            <person name="Jiang W."/>
        </authorList>
    </citation>
    <scope>NUCLEOTIDE SEQUENCE [LARGE SCALE GENOMIC DNA]</scope>
    <source>
        <strain evidence="1">AG-KIZ</strain>
        <tissue evidence="1">Muscle</tissue>
    </source>
</reference>
<dbReference type="EMBL" id="RJVU01019258">
    <property type="protein sequence ID" value="ROL50959.1"/>
    <property type="molecule type" value="Genomic_DNA"/>
</dbReference>
<dbReference type="Proteomes" id="UP000281406">
    <property type="component" value="Unassembled WGS sequence"/>
</dbReference>
<accession>A0A3N0YXC1</accession>
<comment type="caution">
    <text evidence="1">The sequence shown here is derived from an EMBL/GenBank/DDBJ whole genome shotgun (WGS) entry which is preliminary data.</text>
</comment>
<evidence type="ECO:0000313" key="1">
    <source>
        <dbReference type="EMBL" id="ROL50959.1"/>
    </source>
</evidence>
<proteinExistence type="predicted"/>
<keyword evidence="2" id="KW-1185">Reference proteome</keyword>
<gene>
    <name evidence="1" type="ORF">DPX16_14490</name>
</gene>
<dbReference type="AlphaFoldDB" id="A0A3N0YXC1"/>
<evidence type="ECO:0000313" key="2">
    <source>
        <dbReference type="Proteomes" id="UP000281406"/>
    </source>
</evidence>
<name>A0A3N0YXC1_ANAGA</name>
<protein>
    <submittedName>
        <fullName evidence="1">Uncharacterized protein</fullName>
    </submittedName>
</protein>
<organism evidence="1 2">
    <name type="scientific">Anabarilius grahami</name>
    <name type="common">Kanglang fish</name>
    <name type="synonym">Barilius grahami</name>
    <dbReference type="NCBI Taxonomy" id="495550"/>
    <lineage>
        <taxon>Eukaryota</taxon>
        <taxon>Metazoa</taxon>
        <taxon>Chordata</taxon>
        <taxon>Craniata</taxon>
        <taxon>Vertebrata</taxon>
        <taxon>Euteleostomi</taxon>
        <taxon>Actinopterygii</taxon>
        <taxon>Neopterygii</taxon>
        <taxon>Teleostei</taxon>
        <taxon>Ostariophysi</taxon>
        <taxon>Cypriniformes</taxon>
        <taxon>Xenocyprididae</taxon>
        <taxon>Xenocypridinae</taxon>
        <taxon>Xenocypridinae incertae sedis</taxon>
        <taxon>Anabarilius</taxon>
    </lineage>
</organism>